<dbReference type="InterPro" id="IPR001433">
    <property type="entry name" value="OxRdtase_FAD/NAD-bd"/>
</dbReference>
<reference evidence="7" key="1">
    <citation type="submission" date="2022-07" db="EMBL/GenBank/DDBJ databases">
        <title>Phylogenomic reconstructions and comparative analyses of Kickxellomycotina fungi.</title>
        <authorList>
            <person name="Reynolds N.K."/>
            <person name="Stajich J.E."/>
            <person name="Barry K."/>
            <person name="Grigoriev I.V."/>
            <person name="Crous P."/>
            <person name="Smith M.E."/>
        </authorList>
    </citation>
    <scope>NUCLEOTIDE SEQUENCE</scope>
    <source>
        <strain evidence="7">RSA 861</strain>
    </source>
</reference>
<dbReference type="SUPFAM" id="SSF52343">
    <property type="entry name" value="Ferredoxin reductase-like, C-terminal NADP-linked domain"/>
    <property type="match status" value="1"/>
</dbReference>
<keyword evidence="4" id="KW-0274">FAD</keyword>
<comment type="caution">
    <text evidence="7">The sequence shown here is derived from an EMBL/GenBank/DDBJ whole genome shotgun (WGS) entry which is preliminary data.</text>
</comment>
<dbReference type="Pfam" id="PF09791">
    <property type="entry name" value="Oxidored-like"/>
    <property type="match status" value="1"/>
</dbReference>
<keyword evidence="8" id="KW-1185">Reference proteome</keyword>
<proteinExistence type="inferred from homology"/>
<dbReference type="Gene3D" id="2.40.30.10">
    <property type="entry name" value="Translation factors"/>
    <property type="match status" value="1"/>
</dbReference>
<comment type="cofactor">
    <cofactor evidence="1">
        <name>FAD</name>
        <dbReference type="ChEBI" id="CHEBI:57692"/>
    </cofactor>
</comment>
<dbReference type="PROSITE" id="PS51384">
    <property type="entry name" value="FAD_FR"/>
    <property type="match status" value="1"/>
</dbReference>
<keyword evidence="5 7" id="KW-0560">Oxidoreductase</keyword>
<comment type="similarity">
    <text evidence="2">Belongs to the flavoprotein pyridine nucleotide cytochrome reductase family.</text>
</comment>
<dbReference type="SUPFAM" id="SSF63380">
    <property type="entry name" value="Riboflavin synthase domain-like"/>
    <property type="match status" value="1"/>
</dbReference>
<dbReference type="OrthoDB" id="432685at2759"/>
<evidence type="ECO:0000313" key="8">
    <source>
        <dbReference type="Proteomes" id="UP001150569"/>
    </source>
</evidence>
<dbReference type="PANTHER" id="PTHR19370">
    <property type="entry name" value="NADH-CYTOCHROME B5 REDUCTASE"/>
    <property type="match status" value="1"/>
</dbReference>
<dbReference type="Gene3D" id="3.40.50.80">
    <property type="entry name" value="Nucleotide-binding domain of ferredoxin-NADP reductase (FNR) module"/>
    <property type="match status" value="1"/>
</dbReference>
<evidence type="ECO:0000256" key="4">
    <source>
        <dbReference type="ARBA" id="ARBA00022827"/>
    </source>
</evidence>
<dbReference type="AlphaFoldDB" id="A0A9W8DWW4"/>
<evidence type="ECO:0000259" key="6">
    <source>
        <dbReference type="PROSITE" id="PS51384"/>
    </source>
</evidence>
<dbReference type="CDD" id="cd06183">
    <property type="entry name" value="cyt_b5_reduct_like"/>
    <property type="match status" value="1"/>
</dbReference>
<dbReference type="InterPro" id="IPR017938">
    <property type="entry name" value="Riboflavin_synthase-like_b-brl"/>
</dbReference>
<dbReference type="InterPro" id="IPR001834">
    <property type="entry name" value="CBR-like"/>
</dbReference>
<dbReference type="InterPro" id="IPR017927">
    <property type="entry name" value="FAD-bd_FR_type"/>
</dbReference>
<dbReference type="Proteomes" id="UP001150569">
    <property type="component" value="Unassembled WGS sequence"/>
</dbReference>
<evidence type="ECO:0000256" key="3">
    <source>
        <dbReference type="ARBA" id="ARBA00022630"/>
    </source>
</evidence>
<dbReference type="InterPro" id="IPR008333">
    <property type="entry name" value="Cbr1-like_FAD-bd_dom"/>
</dbReference>
<protein>
    <submittedName>
        <fullName evidence="7">NADH-cytochrome b5 reductase-like</fullName>
        <ecNumber evidence="7">1.6.2.2</ecNumber>
    </submittedName>
</protein>
<organism evidence="7 8">
    <name type="scientific">Tieghemiomyces parasiticus</name>
    <dbReference type="NCBI Taxonomy" id="78921"/>
    <lineage>
        <taxon>Eukaryota</taxon>
        <taxon>Fungi</taxon>
        <taxon>Fungi incertae sedis</taxon>
        <taxon>Zoopagomycota</taxon>
        <taxon>Kickxellomycotina</taxon>
        <taxon>Dimargaritomycetes</taxon>
        <taxon>Dimargaritales</taxon>
        <taxon>Dimargaritaceae</taxon>
        <taxon>Tieghemiomyces</taxon>
    </lineage>
</organism>
<evidence type="ECO:0000256" key="2">
    <source>
        <dbReference type="ARBA" id="ARBA00006105"/>
    </source>
</evidence>
<keyword evidence="3" id="KW-0285">Flavoprotein</keyword>
<accession>A0A9W8DWW4</accession>
<dbReference type="EMBL" id="JANBPT010000412">
    <property type="protein sequence ID" value="KAJ1921657.1"/>
    <property type="molecule type" value="Genomic_DNA"/>
</dbReference>
<dbReference type="EC" id="1.6.2.2" evidence="7"/>
<feature type="domain" description="FAD-binding FR-type" evidence="6">
    <location>
        <begin position="147"/>
        <end position="289"/>
    </location>
</feature>
<evidence type="ECO:0000256" key="5">
    <source>
        <dbReference type="ARBA" id="ARBA00023002"/>
    </source>
</evidence>
<name>A0A9W8DWW4_9FUNG</name>
<evidence type="ECO:0000256" key="1">
    <source>
        <dbReference type="ARBA" id="ARBA00001974"/>
    </source>
</evidence>
<dbReference type="InterPro" id="IPR019180">
    <property type="entry name" value="Oxidoreductase-like_N"/>
</dbReference>
<sequence>MAGSVNPAVQKYLEEVARLKAEAAERAAAKEAKAKASEGALPPGIHNVQGKLTLVLPEPPPEPAAEDCCGGGCVPCIFDTYQDDLADYRGEVTRLQTLWSERQQPPAAVQTVAEGGSSAYPVTDVEDLIRAAVVKSAGSAGQRLTPSRFTPFRLVNVEQINHDTVRWVCESVIDEAGDQDADNRMGIVPFQIREGQHIFIRTLVEGKYVTRPFTPLATRARSHQITFMIKARRIVFFAAGSGIMPAYQYLVELLRRPTDGALSSITLVYSARTVEDIWLRTELGDLAKEASLFRCHFVLTKGGQYHGGFGRLNAARVAQFLAKAGTPQPDPHVPISISTLVRRGPDTLVLICGPPAFNLDIKHHVSRFGVPETDIFVFQ</sequence>
<dbReference type="InterPro" id="IPR039261">
    <property type="entry name" value="FNR_nucleotide-bd"/>
</dbReference>
<gene>
    <name evidence="7" type="primary">CYB5RL_2</name>
    <name evidence="7" type="ORF">IWQ60_006697</name>
</gene>
<dbReference type="Pfam" id="PF00970">
    <property type="entry name" value="FAD_binding_6"/>
    <property type="match status" value="1"/>
</dbReference>
<dbReference type="PANTHER" id="PTHR19370:SF184">
    <property type="entry name" value="NADH-CYTOCHROME B5 REDUCTASE-LIKE"/>
    <property type="match status" value="1"/>
</dbReference>
<dbReference type="GO" id="GO:0090524">
    <property type="term" value="F:cytochrome-b5 reductase activity, acting on NADH"/>
    <property type="evidence" value="ECO:0007669"/>
    <property type="project" value="UniProtKB-EC"/>
</dbReference>
<dbReference type="Pfam" id="PF00175">
    <property type="entry name" value="NAD_binding_1"/>
    <property type="match status" value="1"/>
</dbReference>
<evidence type="ECO:0000313" key="7">
    <source>
        <dbReference type="EMBL" id="KAJ1921657.1"/>
    </source>
</evidence>